<gene>
    <name evidence="1" type="ORF">SAMN05444320_11086</name>
</gene>
<accession>A0A1M5KWT8</accession>
<evidence type="ECO:0000313" key="1">
    <source>
        <dbReference type="EMBL" id="SHG57268.1"/>
    </source>
</evidence>
<keyword evidence="2" id="KW-1185">Reference proteome</keyword>
<protein>
    <submittedName>
        <fullName evidence="1">Uncharacterized protein</fullName>
    </submittedName>
</protein>
<dbReference type="Proteomes" id="UP000184501">
    <property type="component" value="Unassembled WGS sequence"/>
</dbReference>
<reference evidence="1 2" key="1">
    <citation type="submission" date="2016-11" db="EMBL/GenBank/DDBJ databases">
        <authorList>
            <person name="Jaros S."/>
            <person name="Januszkiewicz K."/>
            <person name="Wedrychowicz H."/>
        </authorList>
    </citation>
    <scope>NUCLEOTIDE SEQUENCE [LARGE SCALE GENOMIC DNA]</scope>
    <source>
        <strain evidence="1 2">DSM 44523</strain>
    </source>
</reference>
<proteinExistence type="predicted"/>
<dbReference type="EMBL" id="FQVN01000010">
    <property type="protein sequence ID" value="SHG57268.1"/>
    <property type="molecule type" value="Genomic_DNA"/>
</dbReference>
<evidence type="ECO:0000313" key="2">
    <source>
        <dbReference type="Proteomes" id="UP000184501"/>
    </source>
</evidence>
<dbReference type="AlphaFoldDB" id="A0A1M5KWT8"/>
<organism evidence="1 2">
    <name type="scientific">Streptoalloteichus hindustanus</name>
    <dbReference type="NCBI Taxonomy" id="2017"/>
    <lineage>
        <taxon>Bacteria</taxon>
        <taxon>Bacillati</taxon>
        <taxon>Actinomycetota</taxon>
        <taxon>Actinomycetes</taxon>
        <taxon>Pseudonocardiales</taxon>
        <taxon>Pseudonocardiaceae</taxon>
        <taxon>Streptoalloteichus</taxon>
    </lineage>
</organism>
<sequence>MAAGGPPGRGLGALLGALGRRTTGREALQLSAAGRQRQDGSHISAFHHHNGMALPFRIGHSQAKLATTSPV</sequence>
<name>A0A1M5KWT8_STRHI</name>